<comment type="function">
    <text evidence="6">F-actin-capping proteins bind in a Ca(2+)-independent manner to the fast growing ends of actin filaments (barbed end) thereby blocking the exchange of subunits at these ends. Unlike other capping proteins (such as gelsolin and severin), these proteins do not sever actin filaments.</text>
</comment>
<keyword evidence="8" id="KW-1185">Reference proteome</keyword>
<dbReference type="InterPro" id="IPR042489">
    <property type="entry name" value="CapZ_alpha_1"/>
</dbReference>
<dbReference type="Proteomes" id="UP000593567">
    <property type="component" value="Unassembled WGS sequence"/>
</dbReference>
<organism evidence="7 8">
    <name type="scientific">Bugula neritina</name>
    <name type="common">Brown bryozoan</name>
    <name type="synonym">Sertularia neritina</name>
    <dbReference type="NCBI Taxonomy" id="10212"/>
    <lineage>
        <taxon>Eukaryota</taxon>
        <taxon>Metazoa</taxon>
        <taxon>Spiralia</taxon>
        <taxon>Lophotrochozoa</taxon>
        <taxon>Bryozoa</taxon>
        <taxon>Gymnolaemata</taxon>
        <taxon>Cheilostomatida</taxon>
        <taxon>Flustrina</taxon>
        <taxon>Buguloidea</taxon>
        <taxon>Bugulidae</taxon>
        <taxon>Bugula</taxon>
    </lineage>
</organism>
<dbReference type="PRINTS" id="PR00191">
    <property type="entry name" value="FACTINCAPA"/>
</dbReference>
<dbReference type="InterPro" id="IPR002189">
    <property type="entry name" value="CapZ_alpha"/>
</dbReference>
<evidence type="ECO:0000313" key="8">
    <source>
        <dbReference type="Proteomes" id="UP000593567"/>
    </source>
</evidence>
<dbReference type="Gene3D" id="3.90.1150.210">
    <property type="entry name" value="F-actin capping protein, beta subunit"/>
    <property type="match status" value="1"/>
</dbReference>
<dbReference type="GO" id="GO:0008290">
    <property type="term" value="C:F-actin capping protein complex"/>
    <property type="evidence" value="ECO:0007669"/>
    <property type="project" value="UniProtKB-UniRule"/>
</dbReference>
<dbReference type="Pfam" id="PF01267">
    <property type="entry name" value="F-actin_cap_A"/>
    <property type="match status" value="1"/>
</dbReference>
<keyword evidence="4 6" id="KW-0009">Actin-binding</keyword>
<name>A0A7J7JPV9_BUGNE</name>
<evidence type="ECO:0000256" key="2">
    <source>
        <dbReference type="ARBA" id="ARBA00014038"/>
    </source>
</evidence>
<dbReference type="FunFam" id="3.30.1140.60:FF:000001">
    <property type="entry name" value="F-actin-capping protein subunit alpha"/>
    <property type="match status" value="1"/>
</dbReference>
<dbReference type="InterPro" id="IPR042276">
    <property type="entry name" value="CapZ_alpha/beta_2"/>
</dbReference>
<evidence type="ECO:0000256" key="5">
    <source>
        <dbReference type="ARBA" id="ARBA00044965"/>
    </source>
</evidence>
<dbReference type="OrthoDB" id="340550at2759"/>
<dbReference type="Gene3D" id="3.30.1140.60">
    <property type="entry name" value="F-actin capping protein, alpha subunit"/>
    <property type="match status" value="1"/>
</dbReference>
<dbReference type="GO" id="GO:0030036">
    <property type="term" value="P:actin cytoskeleton organization"/>
    <property type="evidence" value="ECO:0007669"/>
    <property type="project" value="TreeGrafter"/>
</dbReference>
<dbReference type="InterPro" id="IPR037282">
    <property type="entry name" value="CapZ_alpha/beta"/>
</dbReference>
<dbReference type="AlphaFoldDB" id="A0A7J7JPV9"/>
<dbReference type="GO" id="GO:0051015">
    <property type="term" value="F:actin filament binding"/>
    <property type="evidence" value="ECO:0007669"/>
    <property type="project" value="TreeGrafter"/>
</dbReference>
<evidence type="ECO:0000313" key="7">
    <source>
        <dbReference type="EMBL" id="KAF6028015.1"/>
    </source>
</evidence>
<comment type="similarity">
    <text evidence="1 6">Belongs to the F-actin-capping protein alpha subunit family.</text>
</comment>
<reference evidence="7" key="1">
    <citation type="submission" date="2020-06" db="EMBL/GenBank/DDBJ databases">
        <title>Draft genome of Bugula neritina, a colonial animal packing powerful symbionts and potential medicines.</title>
        <authorList>
            <person name="Rayko M."/>
        </authorList>
    </citation>
    <scope>NUCLEOTIDE SEQUENCE [LARGE SCALE GENOMIC DNA]</scope>
    <source>
        <strain evidence="7">Kwan_BN1</strain>
    </source>
</reference>
<evidence type="ECO:0000256" key="6">
    <source>
        <dbReference type="RuleBase" id="RU365077"/>
    </source>
</evidence>
<keyword evidence="3 6" id="KW-0117">Actin capping</keyword>
<gene>
    <name evidence="7" type="ORF">EB796_013662</name>
</gene>
<dbReference type="PANTHER" id="PTHR10653:SF0">
    <property type="entry name" value="F-ACTIN-CAPPING PROTEIN SUBUNIT ALPHA"/>
    <property type="match status" value="1"/>
</dbReference>
<evidence type="ECO:0000256" key="3">
    <source>
        <dbReference type="ARBA" id="ARBA00022467"/>
    </source>
</evidence>
<dbReference type="GO" id="GO:0051016">
    <property type="term" value="P:barbed-end actin filament capping"/>
    <property type="evidence" value="ECO:0007669"/>
    <property type="project" value="UniProtKB-UniRule"/>
</dbReference>
<protein>
    <recommendedName>
        <fullName evidence="2 6">F-actin-capping protein subunit alpha</fullName>
    </recommendedName>
</protein>
<dbReference type="PANTHER" id="PTHR10653">
    <property type="entry name" value="F-ACTIN-CAPPING PROTEIN SUBUNIT ALPHA"/>
    <property type="match status" value="1"/>
</dbReference>
<evidence type="ECO:0000256" key="4">
    <source>
        <dbReference type="ARBA" id="ARBA00023203"/>
    </source>
</evidence>
<dbReference type="PROSITE" id="PS00748">
    <property type="entry name" value="F_ACTIN_CAPPING_A_1"/>
    <property type="match status" value="1"/>
</dbReference>
<evidence type="ECO:0000256" key="1">
    <source>
        <dbReference type="ARBA" id="ARBA00010479"/>
    </source>
</evidence>
<dbReference type="SUPFAM" id="SSF90096">
    <property type="entry name" value="Subunits of heterodimeric actin filament capping protein Capz"/>
    <property type="match status" value="1"/>
</dbReference>
<dbReference type="EMBL" id="VXIV02001997">
    <property type="protein sequence ID" value="KAF6028015.1"/>
    <property type="molecule type" value="Genomic_DNA"/>
</dbReference>
<proteinExistence type="inferred from homology"/>
<comment type="subunit">
    <text evidence="6">Heterodimer of an alpha and a beta subunit.</text>
</comment>
<comment type="caution">
    <text evidence="7">The sequence shown here is derived from an EMBL/GenBank/DDBJ whole genome shotgun (WGS) entry which is preliminary data.</text>
</comment>
<accession>A0A7J7JPV9</accession>
<dbReference type="InterPro" id="IPR017865">
    <property type="entry name" value="F-actin_cap_asu_CS"/>
</dbReference>
<dbReference type="FunFam" id="3.90.1150.210:FF:000003">
    <property type="entry name" value="F-actin-capping protein subunit alpha"/>
    <property type="match status" value="1"/>
</dbReference>
<sequence>MAEFEEISDADKVRIASGFILHAPPGEFNEVFNDTRILLNNDTLLREGARGAFAQYNKDQFTPCRLEGHANQCLITEHGNLGEGRFFDPQSKCSFRFDHMRKEASDIQPAHSDSTSEPWRSALEKTINSYIKDHYKFGVSSVYGTSANGNVTLIVCIESHQYQPHNFWNGKWRSQWSLTFPESGGNVEVTGILKVQVHYYEDGNVQLVSSKEIKDTVSFNNEQQLCKELLAVMKRAENEYQMGITDNYVAMSDTTFKALRRQLPVTKSKLDWNNILGYKIGQDLKH</sequence>
<comment type="subunit">
    <text evidence="5">Component of the F-actin capping complex, composed of a heterodimer of an alpha and a beta subunit.</text>
</comment>
<dbReference type="GO" id="GO:0030863">
    <property type="term" value="C:cortical cytoskeleton"/>
    <property type="evidence" value="ECO:0007669"/>
    <property type="project" value="TreeGrafter"/>
</dbReference>